<keyword evidence="9 11" id="KW-1133">Transmembrane helix</keyword>
<evidence type="ECO:0000313" key="12">
    <source>
        <dbReference type="EMBL" id="AHF74944.1"/>
    </source>
</evidence>
<sequence length="167" mass="18653">MLKGNRHVMSESARPIARTSAPWFALLVIILLAACSAAGYFWWQLRTAATQPAAISLAPSPAPVFMVLETFTVNVANPDNDLDRVLYVRLTLRLPNEETRKTFNDYLPLVRSRLLLLLSRQQASELACPQGKQRLIDKIKQTLAEPLVAGQPPQVVDDVLFTAFILR</sequence>
<dbReference type="HOGENOM" id="CLU_099018_0_1_6"/>
<evidence type="ECO:0000256" key="6">
    <source>
        <dbReference type="ARBA" id="ARBA00022500"/>
    </source>
</evidence>
<evidence type="ECO:0000256" key="9">
    <source>
        <dbReference type="ARBA" id="ARBA00022989"/>
    </source>
</evidence>
<keyword evidence="7 11" id="KW-0812">Transmembrane</keyword>
<comment type="subcellular location">
    <subcellularLocation>
        <location evidence="11">Cell inner membrane</location>
    </subcellularLocation>
    <subcellularLocation>
        <location evidence="2">Cell membrane</location>
        <topology evidence="2">Single-pass membrane protein</topology>
    </subcellularLocation>
</comment>
<dbReference type="Pfam" id="PF03748">
    <property type="entry name" value="FliL"/>
    <property type="match status" value="1"/>
</dbReference>
<keyword evidence="12" id="KW-0969">Cilium</keyword>
<evidence type="ECO:0000313" key="13">
    <source>
        <dbReference type="Proteomes" id="UP000019025"/>
    </source>
</evidence>
<proteinExistence type="inferred from homology"/>
<dbReference type="PANTHER" id="PTHR35091">
    <property type="entry name" value="FLAGELLAR PROTEIN FLIL"/>
    <property type="match status" value="1"/>
</dbReference>
<evidence type="ECO:0000256" key="11">
    <source>
        <dbReference type="RuleBase" id="RU364125"/>
    </source>
</evidence>
<keyword evidence="5" id="KW-1003">Cell membrane</keyword>
<evidence type="ECO:0000256" key="1">
    <source>
        <dbReference type="ARBA" id="ARBA00002254"/>
    </source>
</evidence>
<dbReference type="STRING" id="2342.SOPEG_3811"/>
<evidence type="ECO:0000256" key="3">
    <source>
        <dbReference type="ARBA" id="ARBA00008281"/>
    </source>
</evidence>
<keyword evidence="6 11" id="KW-0145">Chemotaxis</keyword>
<organism evidence="12 13">
    <name type="scientific">Candidatus Sodalis pierantonii str. SOPE</name>
    <dbReference type="NCBI Taxonomy" id="2342"/>
    <lineage>
        <taxon>Bacteria</taxon>
        <taxon>Pseudomonadati</taxon>
        <taxon>Pseudomonadota</taxon>
        <taxon>Gammaproteobacteria</taxon>
        <taxon>Enterobacterales</taxon>
        <taxon>Bruguierivoracaceae</taxon>
        <taxon>Sodalis</taxon>
    </lineage>
</organism>
<dbReference type="EMBL" id="CP006568">
    <property type="protein sequence ID" value="AHF74944.1"/>
    <property type="molecule type" value="Genomic_DNA"/>
</dbReference>
<dbReference type="AlphaFoldDB" id="W0HMB2"/>
<gene>
    <name evidence="12" type="primary">fliL2</name>
    <name evidence="12" type="ORF">SOPEG_3811</name>
</gene>
<dbReference type="PROSITE" id="PS51257">
    <property type="entry name" value="PROKAR_LIPOPROTEIN"/>
    <property type="match status" value="1"/>
</dbReference>
<dbReference type="GO" id="GO:0006935">
    <property type="term" value="P:chemotaxis"/>
    <property type="evidence" value="ECO:0007669"/>
    <property type="project" value="UniProtKB-KW"/>
</dbReference>
<accession>W0HMB2</accession>
<protein>
    <recommendedName>
        <fullName evidence="4 11">Flagellar protein FliL</fullName>
    </recommendedName>
</protein>
<dbReference type="Proteomes" id="UP000019025">
    <property type="component" value="Chromosome"/>
</dbReference>
<name>W0HMB2_9GAMM</name>
<keyword evidence="11" id="KW-0997">Cell inner membrane</keyword>
<dbReference type="PANTHER" id="PTHR35091:SF2">
    <property type="entry name" value="FLAGELLAR PROTEIN FLIL"/>
    <property type="match status" value="1"/>
</dbReference>
<evidence type="ECO:0000256" key="10">
    <source>
        <dbReference type="ARBA" id="ARBA00023136"/>
    </source>
</evidence>
<dbReference type="NCBIfam" id="NF005435">
    <property type="entry name" value="PRK07021.1"/>
    <property type="match status" value="1"/>
</dbReference>
<evidence type="ECO:0000256" key="5">
    <source>
        <dbReference type="ARBA" id="ARBA00022475"/>
    </source>
</evidence>
<dbReference type="PATRIC" id="fig|2342.5.peg.4177"/>
<keyword evidence="12" id="KW-0282">Flagellum</keyword>
<dbReference type="InterPro" id="IPR005503">
    <property type="entry name" value="FliL"/>
</dbReference>
<feature type="transmembrane region" description="Helical" evidence="11">
    <location>
        <begin position="21"/>
        <end position="43"/>
    </location>
</feature>
<keyword evidence="12" id="KW-0966">Cell projection</keyword>
<comment type="function">
    <text evidence="1 11">Controls the rotational direction of flagella during chemotaxis.</text>
</comment>
<evidence type="ECO:0000256" key="2">
    <source>
        <dbReference type="ARBA" id="ARBA00004162"/>
    </source>
</evidence>
<evidence type="ECO:0000256" key="8">
    <source>
        <dbReference type="ARBA" id="ARBA00022779"/>
    </source>
</evidence>
<comment type="similarity">
    <text evidence="3 11">Belongs to the FliL family.</text>
</comment>
<keyword evidence="8 11" id="KW-0283">Flagellar rotation</keyword>
<dbReference type="GO" id="GO:0009425">
    <property type="term" value="C:bacterial-type flagellum basal body"/>
    <property type="evidence" value="ECO:0007669"/>
    <property type="project" value="InterPro"/>
</dbReference>
<evidence type="ECO:0000256" key="7">
    <source>
        <dbReference type="ARBA" id="ARBA00022692"/>
    </source>
</evidence>
<reference evidence="12 13" key="1">
    <citation type="journal article" date="2014" name="Genome Biol. Evol.">
        <title>Genome degeneration and adaptation in a nascent stage of symbiosis.</title>
        <authorList>
            <person name="Oakeson K.F."/>
            <person name="Gil R."/>
            <person name="Clayton A.L."/>
            <person name="Dunn D.M."/>
            <person name="von Niederhausern A.C."/>
            <person name="Hamil C."/>
            <person name="Aoyagi A."/>
            <person name="Duval B."/>
            <person name="Baca A."/>
            <person name="Silva F.J."/>
            <person name="Vallier A."/>
            <person name="Jackson D.G."/>
            <person name="Latorre A."/>
            <person name="Weiss R.B."/>
            <person name="Heddi A."/>
            <person name="Moya A."/>
            <person name="Dale C."/>
        </authorList>
    </citation>
    <scope>NUCLEOTIDE SEQUENCE [LARGE SCALE GENOMIC DNA]</scope>
    <source>
        <strain evidence="13">none</strain>
    </source>
</reference>
<dbReference type="KEGG" id="pes:SOPEG_3811"/>
<keyword evidence="10 11" id="KW-0472">Membrane</keyword>
<dbReference type="GO" id="GO:0005886">
    <property type="term" value="C:plasma membrane"/>
    <property type="evidence" value="ECO:0007669"/>
    <property type="project" value="UniProtKB-SubCell"/>
</dbReference>
<dbReference type="eggNOG" id="COG1580">
    <property type="taxonomic scope" value="Bacteria"/>
</dbReference>
<keyword evidence="13" id="KW-1185">Reference proteome</keyword>
<dbReference type="GO" id="GO:0071978">
    <property type="term" value="P:bacterial-type flagellum-dependent swarming motility"/>
    <property type="evidence" value="ECO:0007669"/>
    <property type="project" value="TreeGrafter"/>
</dbReference>
<evidence type="ECO:0000256" key="4">
    <source>
        <dbReference type="ARBA" id="ARBA00021812"/>
    </source>
</evidence>